<dbReference type="HOGENOM" id="CLU_089306_1_1_11"/>
<gene>
    <name evidence="3" type="ORF">CDOO_11580</name>
</gene>
<organism evidence="3 4">
    <name type="scientific">Corynebacterium doosanense CAU 212 = DSM 45436</name>
    <dbReference type="NCBI Taxonomy" id="558173"/>
    <lineage>
        <taxon>Bacteria</taxon>
        <taxon>Bacillati</taxon>
        <taxon>Actinomycetota</taxon>
        <taxon>Actinomycetes</taxon>
        <taxon>Mycobacteriales</taxon>
        <taxon>Corynebacteriaceae</taxon>
        <taxon>Corynebacterium</taxon>
    </lineage>
</organism>
<protein>
    <recommendedName>
        <fullName evidence="5">Lipoprotein LpqE</fullName>
    </recommendedName>
</protein>
<evidence type="ECO:0008006" key="5">
    <source>
        <dbReference type="Google" id="ProtNLM"/>
    </source>
</evidence>
<feature type="signal peptide" evidence="2">
    <location>
        <begin position="1"/>
        <end position="28"/>
    </location>
</feature>
<evidence type="ECO:0000313" key="3">
    <source>
        <dbReference type="EMBL" id="AIT61829.1"/>
    </source>
</evidence>
<dbReference type="EMBL" id="CP006764">
    <property type="protein sequence ID" value="AIT61829.1"/>
    <property type="molecule type" value="Genomic_DNA"/>
</dbReference>
<feature type="compositionally biased region" description="Polar residues" evidence="1">
    <location>
        <begin position="180"/>
        <end position="190"/>
    </location>
</feature>
<proteinExistence type="predicted"/>
<evidence type="ECO:0000313" key="4">
    <source>
        <dbReference type="Proteomes" id="UP000029914"/>
    </source>
</evidence>
<evidence type="ECO:0000256" key="2">
    <source>
        <dbReference type="SAM" id="SignalP"/>
    </source>
</evidence>
<reference evidence="3 4" key="1">
    <citation type="submission" date="2013-09" db="EMBL/GenBank/DDBJ databases">
        <title>Complete genome sequence of Corynebacterium doosanense CAU 212(T) (=DSM 45436(T)), isolated from activated sludge.</title>
        <authorList>
            <person name="Schaffert L."/>
            <person name="Albersmeier A."/>
            <person name="Kalinowski J."/>
            <person name="Ruckert C."/>
        </authorList>
    </citation>
    <scope>NUCLEOTIDE SEQUENCE [LARGE SCALE GENOMIC DNA]</scope>
    <source>
        <strain evidence="3 4">CAU 212</strain>
    </source>
</reference>
<dbReference type="STRING" id="558173.CDOO_11580"/>
<accession>A0A097II66</accession>
<sequence length="190" mass="19460">MKSLKPVARRGGTISAAALSALALVACSAGQITQTSSQVAAVDGATAGDRATGVAVMDVNVLLDENTGEAALKFTATNQDPEGEEVTLESVTVGGQEVELGKTEPIAANCSLVADFADGIKALPQDEDNCIQYVVTSLENQDFAYGGAVQVTFNFDNLDPIEVNAPVVAPGLPAGENETDYTGGQSNTTH</sequence>
<feature type="chain" id="PRO_5038441628" description="Lipoprotein LpqE" evidence="2">
    <location>
        <begin position="29"/>
        <end position="190"/>
    </location>
</feature>
<dbReference type="eggNOG" id="COG2847">
    <property type="taxonomic scope" value="Bacteria"/>
</dbReference>
<feature type="region of interest" description="Disordered" evidence="1">
    <location>
        <begin position="169"/>
        <end position="190"/>
    </location>
</feature>
<dbReference type="AlphaFoldDB" id="A0A097II66"/>
<dbReference type="RefSeq" id="WP_018022850.1">
    <property type="nucleotide sequence ID" value="NZ_AQUX01000013.1"/>
</dbReference>
<name>A0A097II66_9CORY</name>
<dbReference type="Proteomes" id="UP000029914">
    <property type="component" value="Chromosome"/>
</dbReference>
<dbReference type="PROSITE" id="PS51257">
    <property type="entry name" value="PROKAR_LIPOPROTEIN"/>
    <property type="match status" value="1"/>
</dbReference>
<keyword evidence="4" id="KW-1185">Reference proteome</keyword>
<dbReference type="KEGG" id="cdo:CDOO_11580"/>
<keyword evidence="2" id="KW-0732">Signal</keyword>
<evidence type="ECO:0000256" key="1">
    <source>
        <dbReference type="SAM" id="MobiDB-lite"/>
    </source>
</evidence>